<dbReference type="InterPro" id="IPR007666">
    <property type="entry name" value="ADP_PFK/GK"/>
</dbReference>
<gene>
    <name evidence="7" type="ORF">SAMN06269185_2426</name>
</gene>
<keyword evidence="3" id="KW-0479">Metal-binding</keyword>
<dbReference type="GO" id="GO:0006096">
    <property type="term" value="P:glycolytic process"/>
    <property type="evidence" value="ECO:0007669"/>
    <property type="project" value="UniProtKB-KW"/>
</dbReference>
<evidence type="ECO:0000313" key="8">
    <source>
        <dbReference type="Proteomes" id="UP000219453"/>
    </source>
</evidence>
<keyword evidence="2" id="KW-0808">Transferase</keyword>
<dbReference type="PANTHER" id="PTHR21208:SF1">
    <property type="entry name" value="ADP-DEPENDENT GLUCOKINASE"/>
    <property type="match status" value="1"/>
</dbReference>
<dbReference type="PANTHER" id="PTHR21208">
    <property type="entry name" value="ADP-DEPENDENT GLUCOKINASE"/>
    <property type="match status" value="1"/>
</dbReference>
<dbReference type="GO" id="GO:0016773">
    <property type="term" value="F:phosphotransferase activity, alcohol group as acceptor"/>
    <property type="evidence" value="ECO:0007669"/>
    <property type="project" value="InterPro"/>
</dbReference>
<accession>A0A285P0G4</accession>
<organism evidence="7 8">
    <name type="scientific">Natronoarchaeum philippinense</name>
    <dbReference type="NCBI Taxonomy" id="558529"/>
    <lineage>
        <taxon>Archaea</taxon>
        <taxon>Methanobacteriati</taxon>
        <taxon>Methanobacteriota</taxon>
        <taxon>Stenosarchaea group</taxon>
        <taxon>Halobacteria</taxon>
        <taxon>Halobacteriales</taxon>
        <taxon>Natronoarchaeaceae</taxon>
    </lineage>
</organism>
<dbReference type="GO" id="GO:0046872">
    <property type="term" value="F:metal ion binding"/>
    <property type="evidence" value="ECO:0007669"/>
    <property type="project" value="UniProtKB-KW"/>
</dbReference>
<evidence type="ECO:0000256" key="2">
    <source>
        <dbReference type="ARBA" id="ARBA00022679"/>
    </source>
</evidence>
<proteinExistence type="predicted"/>
<protein>
    <submittedName>
        <fullName evidence="7">ADP-dependent phosphofructokinase/glucokinase</fullName>
    </submittedName>
</protein>
<keyword evidence="6" id="KW-0324">Glycolysis</keyword>
<keyword evidence="5" id="KW-0460">Magnesium</keyword>
<dbReference type="InterPro" id="IPR029056">
    <property type="entry name" value="Ribokinase-like"/>
</dbReference>
<evidence type="ECO:0000256" key="4">
    <source>
        <dbReference type="ARBA" id="ARBA00022777"/>
    </source>
</evidence>
<reference evidence="7 8" key="1">
    <citation type="submission" date="2017-09" db="EMBL/GenBank/DDBJ databases">
        <authorList>
            <person name="Ehlers B."/>
            <person name="Leendertz F.H."/>
        </authorList>
    </citation>
    <scope>NUCLEOTIDE SEQUENCE [LARGE SCALE GENOMIC DNA]</scope>
    <source>
        <strain evidence="7 8">DSM 27208</strain>
    </source>
</reference>
<dbReference type="Gene3D" id="3.30.1110.20">
    <property type="match status" value="1"/>
</dbReference>
<dbReference type="SUPFAM" id="SSF53613">
    <property type="entry name" value="Ribokinase-like"/>
    <property type="match status" value="1"/>
</dbReference>
<dbReference type="Gene3D" id="3.40.1190.20">
    <property type="match status" value="1"/>
</dbReference>
<dbReference type="EMBL" id="OBEJ01000003">
    <property type="protein sequence ID" value="SNZ15234.1"/>
    <property type="molecule type" value="Genomic_DNA"/>
</dbReference>
<dbReference type="Pfam" id="PF04587">
    <property type="entry name" value="ADP_PFK_GK"/>
    <property type="match status" value="1"/>
</dbReference>
<evidence type="ECO:0000256" key="6">
    <source>
        <dbReference type="ARBA" id="ARBA00023152"/>
    </source>
</evidence>
<evidence type="ECO:0000256" key="3">
    <source>
        <dbReference type="ARBA" id="ARBA00022723"/>
    </source>
</evidence>
<sequence length="451" mass="48387">MKALAGLPVFVAYNANVDGIVRVDAELGAALDRPTEPGERAPPSRLASKRDLATAITHTMATGQGDEVAMTDAFAAALEADLEPDSQQLGGQTGIMTNLVAALGAAPIAYTYLLSERQRALFEHPEAIRYPAVEDGAVQFVPLREAPVADRTKLNWVFEFGAGDQLFGVRASEDTRFIAASRPPEFDLTAGDLDAHVDQVGEVVEGALLAGYHNLTPDHVEGSYDERLRHARDVLRRFRSGDDPKVHIEYATTHDDDLRASIYEWILPEANVVGTDTRELALLCDDADLDLADDEPTEETPFETGEILAHYRMLAALREELGVECIRVHAMEYHLAVLDSYLTPAAVRRGLEFAAVNAAAKAHHGDITAPDDLDAGLQYDRSDAGAAAIERLADHLDETVDDGTLCTPSVVACPNRVVDEPAGTVGIGDVVSASSFVLELAAAAERGDADA</sequence>
<keyword evidence="1" id="KW-0963">Cytoplasm</keyword>
<dbReference type="Proteomes" id="UP000219453">
    <property type="component" value="Unassembled WGS sequence"/>
</dbReference>
<name>A0A285P0G4_NATPI</name>
<dbReference type="GO" id="GO:0016301">
    <property type="term" value="F:kinase activity"/>
    <property type="evidence" value="ECO:0007669"/>
    <property type="project" value="UniProtKB-KW"/>
</dbReference>
<keyword evidence="8" id="KW-1185">Reference proteome</keyword>
<evidence type="ECO:0000313" key="7">
    <source>
        <dbReference type="EMBL" id="SNZ15234.1"/>
    </source>
</evidence>
<keyword evidence="4 7" id="KW-0418">Kinase</keyword>
<evidence type="ECO:0000256" key="1">
    <source>
        <dbReference type="ARBA" id="ARBA00022490"/>
    </source>
</evidence>
<dbReference type="AlphaFoldDB" id="A0A285P0G4"/>
<dbReference type="PROSITE" id="PS51255">
    <property type="entry name" value="ADPK"/>
    <property type="match status" value="1"/>
</dbReference>
<evidence type="ECO:0000256" key="5">
    <source>
        <dbReference type="ARBA" id="ARBA00022842"/>
    </source>
</evidence>